<feature type="transmembrane region" description="Helical" evidence="7">
    <location>
        <begin position="13"/>
        <end position="32"/>
    </location>
</feature>
<dbReference type="eggNOG" id="COG3336">
    <property type="taxonomic scope" value="Bacteria"/>
</dbReference>
<evidence type="ECO:0000256" key="1">
    <source>
        <dbReference type="ARBA" id="ARBA00004651"/>
    </source>
</evidence>
<evidence type="ECO:0000256" key="4">
    <source>
        <dbReference type="ARBA" id="ARBA00022989"/>
    </source>
</evidence>
<gene>
    <name evidence="8" type="ORF">RHRU231_920037</name>
</gene>
<name>A0A098BTM9_9NOCA</name>
<keyword evidence="2" id="KW-1003">Cell membrane</keyword>
<reference evidence="8 9" key="1">
    <citation type="journal article" date="2014" name="Genome Announc.">
        <title>Draft Genome Sequence of Propane- and Butane-Oxidizing Actinobacterium Rhodococcus ruber IEGM 231.</title>
        <authorList>
            <person name="Ivshina I.B."/>
            <person name="Kuyukina M.S."/>
            <person name="Krivoruchko A.V."/>
            <person name="Barbe V."/>
            <person name="Fischer C."/>
        </authorList>
    </citation>
    <scope>NUCLEOTIDE SEQUENCE [LARGE SCALE GENOMIC DNA]</scope>
</reference>
<protein>
    <submittedName>
        <fullName evidence="8">Uncharacterized protein</fullName>
    </submittedName>
</protein>
<evidence type="ECO:0000256" key="2">
    <source>
        <dbReference type="ARBA" id="ARBA00022475"/>
    </source>
</evidence>
<dbReference type="RefSeq" id="WP_010594344.1">
    <property type="nucleotide sequence ID" value="NZ_CP024315.1"/>
</dbReference>
<accession>A0A098BTM9</accession>
<organism evidence="8 9">
    <name type="scientific">Rhodococcus ruber</name>
    <dbReference type="NCBI Taxonomy" id="1830"/>
    <lineage>
        <taxon>Bacteria</taxon>
        <taxon>Bacillati</taxon>
        <taxon>Actinomycetota</taxon>
        <taxon>Actinomycetes</taxon>
        <taxon>Mycobacteriales</taxon>
        <taxon>Nocardiaceae</taxon>
        <taxon>Rhodococcus</taxon>
    </lineage>
</organism>
<dbReference type="OrthoDB" id="5024156at2"/>
<feature type="transmembrane region" description="Helical" evidence="7">
    <location>
        <begin position="186"/>
        <end position="208"/>
    </location>
</feature>
<dbReference type="Pfam" id="PF09678">
    <property type="entry name" value="Caa3_CtaG"/>
    <property type="match status" value="1"/>
</dbReference>
<keyword evidence="5 7" id="KW-0472">Membrane</keyword>
<feature type="transmembrane region" description="Helical" evidence="7">
    <location>
        <begin position="52"/>
        <end position="71"/>
    </location>
</feature>
<sequence length="291" mass="30215">MHDHSMLAPGSPGLLHLLVVVVAAAIAGTYLAASSRLRRRGDVWSRARDASFVAGCAIVAAATVPLPVPAFTGHMGVHLGVGMVGPVLLVLARPVTLALRAVQPGPARRALVSVAHSGPVAVLTAPPVAAVLDLGGLWLLYRTGLFAVMHHSPLLGAVVHLHVFAAGVLFAYAICQVDPVRHRYGLGSRAAVLFLAGTAHAILAESLYASPPPGHEVATSDLQAGALVMYYGGDLVEVALAVVLAVEWYRRTGRDRARSVRRDAAEGPHAPPRTGVGATPRGHRSADTPGR</sequence>
<evidence type="ECO:0000256" key="7">
    <source>
        <dbReference type="SAM" id="Phobius"/>
    </source>
</evidence>
<dbReference type="EMBL" id="CCSD01000108">
    <property type="protein sequence ID" value="CDZ92099.1"/>
    <property type="molecule type" value="Genomic_DNA"/>
</dbReference>
<dbReference type="InterPro" id="IPR019108">
    <property type="entry name" value="Caa3_assmbl_CtaG-rel"/>
</dbReference>
<evidence type="ECO:0000256" key="6">
    <source>
        <dbReference type="SAM" id="MobiDB-lite"/>
    </source>
</evidence>
<dbReference type="GO" id="GO:0005886">
    <property type="term" value="C:plasma membrane"/>
    <property type="evidence" value="ECO:0007669"/>
    <property type="project" value="UniProtKB-SubCell"/>
</dbReference>
<feature type="transmembrane region" description="Helical" evidence="7">
    <location>
        <begin position="153"/>
        <end position="174"/>
    </location>
</feature>
<comment type="subcellular location">
    <subcellularLocation>
        <location evidence="1">Cell membrane</location>
        <topology evidence="1">Multi-pass membrane protein</topology>
    </subcellularLocation>
</comment>
<evidence type="ECO:0000313" key="9">
    <source>
        <dbReference type="Proteomes" id="UP000042997"/>
    </source>
</evidence>
<dbReference type="AlphaFoldDB" id="A0A098BTM9"/>
<proteinExistence type="predicted"/>
<dbReference type="Proteomes" id="UP000042997">
    <property type="component" value="Unassembled WGS sequence"/>
</dbReference>
<evidence type="ECO:0000256" key="3">
    <source>
        <dbReference type="ARBA" id="ARBA00022692"/>
    </source>
</evidence>
<feature type="region of interest" description="Disordered" evidence="6">
    <location>
        <begin position="257"/>
        <end position="291"/>
    </location>
</feature>
<keyword evidence="4 7" id="KW-1133">Transmembrane helix</keyword>
<feature type="transmembrane region" description="Helical" evidence="7">
    <location>
        <begin position="228"/>
        <end position="249"/>
    </location>
</feature>
<feature type="transmembrane region" description="Helical" evidence="7">
    <location>
        <begin position="120"/>
        <end position="141"/>
    </location>
</feature>
<evidence type="ECO:0000313" key="8">
    <source>
        <dbReference type="EMBL" id="CDZ92099.1"/>
    </source>
</evidence>
<feature type="compositionally biased region" description="Basic and acidic residues" evidence="6">
    <location>
        <begin position="257"/>
        <end position="266"/>
    </location>
</feature>
<evidence type="ECO:0000256" key="5">
    <source>
        <dbReference type="ARBA" id="ARBA00023136"/>
    </source>
</evidence>
<feature type="transmembrane region" description="Helical" evidence="7">
    <location>
        <begin position="77"/>
        <end position="99"/>
    </location>
</feature>
<dbReference type="KEGG" id="rrz:CS378_05210"/>
<keyword evidence="3 7" id="KW-0812">Transmembrane</keyword>